<dbReference type="AlphaFoldDB" id="A0AAW9R8G5"/>
<keyword evidence="4" id="KW-0285">Flavoprotein</keyword>
<keyword evidence="10" id="KW-1185">Reference proteome</keyword>
<dbReference type="EMBL" id="JAZHOG010000011">
    <property type="protein sequence ID" value="MEJ8569067.1"/>
    <property type="molecule type" value="Genomic_DNA"/>
</dbReference>
<dbReference type="PANTHER" id="PTHR43876:SF7">
    <property type="entry name" value="UBIQUINONE BIOSYNTHESIS MONOOXYGENASE COQ6, MITOCHONDRIAL"/>
    <property type="match status" value="1"/>
</dbReference>
<comment type="pathway">
    <text evidence="2">Cofactor biosynthesis; ubiquinone biosynthesis.</text>
</comment>
<evidence type="ECO:0000256" key="2">
    <source>
        <dbReference type="ARBA" id="ARBA00004749"/>
    </source>
</evidence>
<proteinExistence type="inferred from homology"/>
<dbReference type="InterPro" id="IPR010971">
    <property type="entry name" value="UbiH/COQ6"/>
</dbReference>
<keyword evidence="6" id="KW-0560">Oxidoreductase</keyword>
<evidence type="ECO:0000256" key="6">
    <source>
        <dbReference type="ARBA" id="ARBA00023002"/>
    </source>
</evidence>
<evidence type="ECO:0000256" key="4">
    <source>
        <dbReference type="ARBA" id="ARBA00022630"/>
    </source>
</evidence>
<dbReference type="InterPro" id="IPR018168">
    <property type="entry name" value="Ubi_Hdrlase_CS"/>
</dbReference>
<evidence type="ECO:0000256" key="3">
    <source>
        <dbReference type="ARBA" id="ARBA00005349"/>
    </source>
</evidence>
<dbReference type="PRINTS" id="PR00420">
    <property type="entry name" value="RNGMNOXGNASE"/>
</dbReference>
<name>A0AAW9R8G5_9GAMM</name>
<accession>A0AAW9R8G5</accession>
<evidence type="ECO:0000313" key="10">
    <source>
        <dbReference type="Proteomes" id="UP001359886"/>
    </source>
</evidence>
<dbReference type="GO" id="GO:0006744">
    <property type="term" value="P:ubiquinone biosynthetic process"/>
    <property type="evidence" value="ECO:0007669"/>
    <property type="project" value="InterPro"/>
</dbReference>
<dbReference type="Proteomes" id="UP001359886">
    <property type="component" value="Unassembled WGS sequence"/>
</dbReference>
<dbReference type="PROSITE" id="PS01304">
    <property type="entry name" value="UBIH"/>
    <property type="match status" value="1"/>
</dbReference>
<dbReference type="GO" id="GO:0016705">
    <property type="term" value="F:oxidoreductase activity, acting on paired donors, with incorporation or reduction of molecular oxygen"/>
    <property type="evidence" value="ECO:0007669"/>
    <property type="project" value="InterPro"/>
</dbReference>
<keyword evidence="5" id="KW-0274">FAD</keyword>
<dbReference type="SUPFAM" id="SSF51905">
    <property type="entry name" value="FAD/NAD(P)-binding domain"/>
    <property type="match status" value="1"/>
</dbReference>
<dbReference type="GO" id="GO:0004497">
    <property type="term" value="F:monooxygenase activity"/>
    <property type="evidence" value="ECO:0007669"/>
    <property type="project" value="UniProtKB-KW"/>
</dbReference>
<comment type="similarity">
    <text evidence="3">Belongs to the UbiH/COQ6 family.</text>
</comment>
<evidence type="ECO:0000256" key="5">
    <source>
        <dbReference type="ARBA" id="ARBA00022827"/>
    </source>
</evidence>
<evidence type="ECO:0000256" key="1">
    <source>
        <dbReference type="ARBA" id="ARBA00001974"/>
    </source>
</evidence>
<evidence type="ECO:0000259" key="8">
    <source>
        <dbReference type="Pfam" id="PF01494"/>
    </source>
</evidence>
<dbReference type="InterPro" id="IPR002938">
    <property type="entry name" value="FAD-bd"/>
</dbReference>
<reference evidence="9 10" key="1">
    <citation type="submission" date="2024-02" db="EMBL/GenBank/DDBJ databases">
        <title>A novel Wenzhouxiangellaceae bacterium, isolated from coastal sediments.</title>
        <authorList>
            <person name="Du Z.-J."/>
            <person name="Ye Y.-Q."/>
            <person name="Zhang X.-Y."/>
        </authorList>
    </citation>
    <scope>NUCLEOTIDE SEQUENCE [LARGE SCALE GENOMIC DNA]</scope>
    <source>
        <strain evidence="9 10">CH-27</strain>
    </source>
</reference>
<dbReference type="PANTHER" id="PTHR43876">
    <property type="entry name" value="UBIQUINONE BIOSYNTHESIS MONOOXYGENASE COQ6, MITOCHONDRIAL"/>
    <property type="match status" value="1"/>
</dbReference>
<dbReference type="InterPro" id="IPR036188">
    <property type="entry name" value="FAD/NAD-bd_sf"/>
</dbReference>
<dbReference type="RefSeq" id="WP_354696391.1">
    <property type="nucleotide sequence ID" value="NZ_JAZHOG010000011.1"/>
</dbReference>
<comment type="cofactor">
    <cofactor evidence="1">
        <name>FAD</name>
        <dbReference type="ChEBI" id="CHEBI:57692"/>
    </cofactor>
</comment>
<protein>
    <submittedName>
        <fullName evidence="9">FAD-dependent monooxygenase</fullName>
    </submittedName>
</protein>
<dbReference type="GO" id="GO:0071949">
    <property type="term" value="F:FAD binding"/>
    <property type="evidence" value="ECO:0007669"/>
    <property type="project" value="InterPro"/>
</dbReference>
<organism evidence="9 10">
    <name type="scientific">Elongatibacter sediminis</name>
    <dbReference type="NCBI Taxonomy" id="3119006"/>
    <lineage>
        <taxon>Bacteria</taxon>
        <taxon>Pseudomonadati</taxon>
        <taxon>Pseudomonadota</taxon>
        <taxon>Gammaproteobacteria</taxon>
        <taxon>Chromatiales</taxon>
        <taxon>Wenzhouxiangellaceae</taxon>
        <taxon>Elongatibacter</taxon>
    </lineage>
</organism>
<feature type="domain" description="FAD-binding" evidence="8">
    <location>
        <begin position="8"/>
        <end position="321"/>
    </location>
</feature>
<sequence length="415" mass="43575">MGASDQPDVLVIGAGMVGAAAACLFARAGLSVCVLQAKEPEPFDSSEPVGLRVSALSPGSVRILEAAGAWDAIAAERTGPYRRMRVEDRARDPAIEFTAAEFGLERLGTIVENDLVQWALWQNLKQLAAVERVCPADVESLDLFGPRPAVTLADGRSIRPDLLVGADGAGSMVRRTLGIGLRHTDYGQRALVSVVRTARPNPGLAWQRFLPGGPLAFLPLSDGASSIVWTRPSAEADRLLSLDDEAFGSELEGVAGENAEGPFGSIESTGPRAAFPLSLQLADRYTAGRCVLIGDAAHVVHPLAGQGVNLGFLDAAALVETAVAARRAGGDPGHEGRLTSFGRQRLSESEVMARGIHGLHTLFGPEAFGPVRRWGLWGVAGSWALRDGFIRRAAGIHAGAPALARGISLQDLVIG</sequence>
<comment type="caution">
    <text evidence="9">The sequence shown here is derived from an EMBL/GenBank/DDBJ whole genome shotgun (WGS) entry which is preliminary data.</text>
</comment>
<evidence type="ECO:0000256" key="7">
    <source>
        <dbReference type="ARBA" id="ARBA00023033"/>
    </source>
</evidence>
<evidence type="ECO:0000313" key="9">
    <source>
        <dbReference type="EMBL" id="MEJ8569067.1"/>
    </source>
</evidence>
<dbReference type="InterPro" id="IPR051205">
    <property type="entry name" value="UbiH/COQ6_monooxygenase"/>
</dbReference>
<dbReference type="Pfam" id="PF01494">
    <property type="entry name" value="FAD_binding_3"/>
    <property type="match status" value="1"/>
</dbReference>
<keyword evidence="7 9" id="KW-0503">Monooxygenase</keyword>
<dbReference type="Gene3D" id="3.50.50.60">
    <property type="entry name" value="FAD/NAD(P)-binding domain"/>
    <property type="match status" value="2"/>
</dbReference>
<gene>
    <name evidence="9" type="ORF">V3330_15655</name>
</gene>
<dbReference type="NCBIfam" id="TIGR01988">
    <property type="entry name" value="Ubi-OHases"/>
    <property type="match status" value="1"/>
</dbReference>